<proteinExistence type="predicted"/>
<dbReference type="InterPro" id="IPR032704">
    <property type="entry name" value="Cms1"/>
</dbReference>
<reference evidence="2 3" key="1">
    <citation type="submission" date="2015-04" db="EMBL/GenBank/DDBJ databases">
        <title>Genome sequence of Ceratocystis platani, a major pathogen of plane trees.</title>
        <authorList>
            <person name="Belbahri L."/>
        </authorList>
    </citation>
    <scope>NUCLEOTIDE SEQUENCE [LARGE SCALE GENOMIC DNA]</scope>
    <source>
        <strain evidence="2 3">CFO</strain>
    </source>
</reference>
<dbReference type="OrthoDB" id="1929311at2759"/>
<dbReference type="AlphaFoldDB" id="A0A0F8B727"/>
<evidence type="ECO:0000313" key="2">
    <source>
        <dbReference type="EMBL" id="KKF96660.1"/>
    </source>
</evidence>
<accession>A0A0F8B727</accession>
<dbReference type="GO" id="GO:0005634">
    <property type="term" value="C:nucleus"/>
    <property type="evidence" value="ECO:0007669"/>
    <property type="project" value="TreeGrafter"/>
</dbReference>
<dbReference type="Proteomes" id="UP000034841">
    <property type="component" value="Unassembled WGS sequence"/>
</dbReference>
<dbReference type="PANTHER" id="PTHR24030:SF0">
    <property type="entry name" value="PROTEIN CMSS1"/>
    <property type="match status" value="1"/>
</dbReference>
<dbReference type="Pfam" id="PF14617">
    <property type="entry name" value="CMS1"/>
    <property type="match status" value="1"/>
</dbReference>
<name>A0A0F8B727_CERFI</name>
<organism evidence="2 3">
    <name type="scientific">Ceratocystis fimbriata f. sp. platani</name>
    <dbReference type="NCBI Taxonomy" id="88771"/>
    <lineage>
        <taxon>Eukaryota</taxon>
        <taxon>Fungi</taxon>
        <taxon>Dikarya</taxon>
        <taxon>Ascomycota</taxon>
        <taxon>Pezizomycotina</taxon>
        <taxon>Sordariomycetes</taxon>
        <taxon>Hypocreomycetidae</taxon>
        <taxon>Microascales</taxon>
        <taxon>Ceratocystidaceae</taxon>
        <taxon>Ceratocystis</taxon>
    </lineage>
</organism>
<feature type="region of interest" description="Disordered" evidence="1">
    <location>
        <begin position="1"/>
        <end position="33"/>
    </location>
</feature>
<dbReference type="InterPro" id="IPR027417">
    <property type="entry name" value="P-loop_NTPase"/>
</dbReference>
<evidence type="ECO:0000256" key="1">
    <source>
        <dbReference type="SAM" id="MobiDB-lite"/>
    </source>
</evidence>
<dbReference type="GO" id="GO:0030686">
    <property type="term" value="C:90S preribosome"/>
    <property type="evidence" value="ECO:0007669"/>
    <property type="project" value="TreeGrafter"/>
</dbReference>
<dbReference type="Gene3D" id="3.40.50.300">
    <property type="entry name" value="P-loop containing nucleotide triphosphate hydrolases"/>
    <property type="match status" value="1"/>
</dbReference>
<keyword evidence="3" id="KW-1185">Reference proteome</keyword>
<sequence>MSKPSTNNKRPLEADDASRSKRRRRGNKAREEENDLLNMELKINHLFKNLDSQLTADHYLRQLTRFGADLSPIELADLTISTNAIKDTSSWTQDRVTEKLPEFLENFTDNPEMLSRADKAKGTPHTIVVSGAGLRSTDIVRALRKFQSKNCTIAKLFAKHMKVAEQVEFLGKHQTGLCVGTPSRLLDLIENGALKLEKLERVVVDASYIDQKKRGVMDMKDTMMPLAKFLTCKELQDRYLDNERPVGLIFY</sequence>
<gene>
    <name evidence="2" type="primary">cms1</name>
    <name evidence="2" type="ORF">CFO_g967</name>
</gene>
<feature type="compositionally biased region" description="Basic and acidic residues" evidence="1">
    <location>
        <begin position="10"/>
        <end position="19"/>
    </location>
</feature>
<comment type="caution">
    <text evidence="2">The sequence shown here is derived from an EMBL/GenBank/DDBJ whole genome shotgun (WGS) entry which is preliminary data.</text>
</comment>
<protein>
    <submittedName>
        <fullName evidence="2">Protein cms1</fullName>
    </submittedName>
</protein>
<dbReference type="PANTHER" id="PTHR24030">
    <property type="entry name" value="PROTEIN CMSS1"/>
    <property type="match status" value="1"/>
</dbReference>
<dbReference type="EMBL" id="LBBL01000032">
    <property type="protein sequence ID" value="KKF96660.1"/>
    <property type="molecule type" value="Genomic_DNA"/>
</dbReference>
<dbReference type="SUPFAM" id="SSF52540">
    <property type="entry name" value="P-loop containing nucleoside triphosphate hydrolases"/>
    <property type="match status" value="1"/>
</dbReference>
<evidence type="ECO:0000313" key="3">
    <source>
        <dbReference type="Proteomes" id="UP000034841"/>
    </source>
</evidence>